<protein>
    <submittedName>
        <fullName evidence="1">Uncharacterized protein</fullName>
    </submittedName>
</protein>
<proteinExistence type="predicted"/>
<dbReference type="Proteomes" id="UP001190700">
    <property type="component" value="Unassembled WGS sequence"/>
</dbReference>
<dbReference type="AlphaFoldDB" id="A0AAE0GN76"/>
<gene>
    <name evidence="1" type="ORF">CYMTET_10999</name>
</gene>
<sequence>MVAAGFPVERRAGLQKTEDGKAVEYISIKYEKDHYTEIVLATTITHLPIMCKRLGADQFDEATKVFPSVRVNNPGATYRRTGNRQLHIVGKGPAGKTVKHLLISLSAGQHMESYYKGGRNPTPQEELSADVVMVLMVDEQSAHRLESGAKRIWGIRIVSQAL</sequence>
<comment type="caution">
    <text evidence="1">The sequence shown here is derived from an EMBL/GenBank/DDBJ whole genome shotgun (WGS) entry which is preliminary data.</text>
</comment>
<dbReference type="EMBL" id="LGRX02003967">
    <property type="protein sequence ID" value="KAK3281197.1"/>
    <property type="molecule type" value="Genomic_DNA"/>
</dbReference>
<evidence type="ECO:0000313" key="2">
    <source>
        <dbReference type="Proteomes" id="UP001190700"/>
    </source>
</evidence>
<keyword evidence="2" id="KW-1185">Reference proteome</keyword>
<accession>A0AAE0GN76</accession>
<reference evidence="1 2" key="1">
    <citation type="journal article" date="2015" name="Genome Biol. Evol.">
        <title>Comparative Genomics of a Bacterivorous Green Alga Reveals Evolutionary Causalities and Consequences of Phago-Mixotrophic Mode of Nutrition.</title>
        <authorList>
            <person name="Burns J.A."/>
            <person name="Paasch A."/>
            <person name="Narechania A."/>
            <person name="Kim E."/>
        </authorList>
    </citation>
    <scope>NUCLEOTIDE SEQUENCE [LARGE SCALE GENOMIC DNA]</scope>
    <source>
        <strain evidence="1 2">PLY_AMNH</strain>
    </source>
</reference>
<name>A0AAE0GN76_9CHLO</name>
<organism evidence="1 2">
    <name type="scientific">Cymbomonas tetramitiformis</name>
    <dbReference type="NCBI Taxonomy" id="36881"/>
    <lineage>
        <taxon>Eukaryota</taxon>
        <taxon>Viridiplantae</taxon>
        <taxon>Chlorophyta</taxon>
        <taxon>Pyramimonadophyceae</taxon>
        <taxon>Pyramimonadales</taxon>
        <taxon>Pyramimonadaceae</taxon>
        <taxon>Cymbomonas</taxon>
    </lineage>
</organism>
<evidence type="ECO:0000313" key="1">
    <source>
        <dbReference type="EMBL" id="KAK3281197.1"/>
    </source>
</evidence>